<keyword evidence="3" id="KW-1185">Reference proteome</keyword>
<keyword evidence="1" id="KW-0812">Transmembrane</keyword>
<sequence length="51" mass="5763">MAEEDETRPRRRRGWLGLVVLLLGVIIWFARSRRGALAPAQPWLGVQPVPA</sequence>
<evidence type="ECO:0000313" key="2">
    <source>
        <dbReference type="EMBL" id="NMH81877.1"/>
    </source>
</evidence>
<keyword evidence="1" id="KW-1133">Transmembrane helix</keyword>
<proteinExistence type="predicted"/>
<gene>
    <name evidence="2" type="ORF">HF577_32915</name>
</gene>
<dbReference type="Proteomes" id="UP001296706">
    <property type="component" value="Unassembled WGS sequence"/>
</dbReference>
<evidence type="ECO:0008006" key="4">
    <source>
        <dbReference type="Google" id="ProtNLM"/>
    </source>
</evidence>
<reference evidence="2 3" key="1">
    <citation type="submission" date="2020-04" db="EMBL/GenBank/DDBJ databases">
        <authorList>
            <person name="Klaysubun C."/>
            <person name="Duangmal K."/>
            <person name="Lipun K."/>
        </authorList>
    </citation>
    <scope>NUCLEOTIDE SEQUENCE [LARGE SCALE GENOMIC DNA]</scope>
    <source>
        <strain evidence="2 3">JCM 11839</strain>
    </source>
</reference>
<keyword evidence="1" id="KW-0472">Membrane</keyword>
<dbReference type="EMBL" id="JAAXKY010000177">
    <property type="protein sequence ID" value="NMH81877.1"/>
    <property type="molecule type" value="Genomic_DNA"/>
</dbReference>
<feature type="transmembrane region" description="Helical" evidence="1">
    <location>
        <begin position="12"/>
        <end position="30"/>
    </location>
</feature>
<name>A0ABX1RPG6_9PSEU</name>
<accession>A0ABX1RPG6</accession>
<comment type="caution">
    <text evidence="2">The sequence shown here is derived from an EMBL/GenBank/DDBJ whole genome shotgun (WGS) entry which is preliminary data.</text>
</comment>
<organism evidence="2 3">
    <name type="scientific">Pseudonocardia xinjiangensis</name>
    <dbReference type="NCBI Taxonomy" id="75289"/>
    <lineage>
        <taxon>Bacteria</taxon>
        <taxon>Bacillati</taxon>
        <taxon>Actinomycetota</taxon>
        <taxon>Actinomycetes</taxon>
        <taxon>Pseudonocardiales</taxon>
        <taxon>Pseudonocardiaceae</taxon>
        <taxon>Pseudonocardia</taxon>
    </lineage>
</organism>
<feature type="non-terminal residue" evidence="2">
    <location>
        <position position="51"/>
    </location>
</feature>
<evidence type="ECO:0000256" key="1">
    <source>
        <dbReference type="SAM" id="Phobius"/>
    </source>
</evidence>
<protein>
    <recommendedName>
        <fullName evidence="4">MYXO-CTERM domain-containing protein</fullName>
    </recommendedName>
</protein>
<evidence type="ECO:0000313" key="3">
    <source>
        <dbReference type="Proteomes" id="UP001296706"/>
    </source>
</evidence>